<organism evidence="1 2">
    <name type="scientific">Acacia crassicarpa</name>
    <name type="common">northern wattle</name>
    <dbReference type="NCBI Taxonomy" id="499986"/>
    <lineage>
        <taxon>Eukaryota</taxon>
        <taxon>Viridiplantae</taxon>
        <taxon>Streptophyta</taxon>
        <taxon>Embryophyta</taxon>
        <taxon>Tracheophyta</taxon>
        <taxon>Spermatophyta</taxon>
        <taxon>Magnoliopsida</taxon>
        <taxon>eudicotyledons</taxon>
        <taxon>Gunneridae</taxon>
        <taxon>Pentapetalae</taxon>
        <taxon>rosids</taxon>
        <taxon>fabids</taxon>
        <taxon>Fabales</taxon>
        <taxon>Fabaceae</taxon>
        <taxon>Caesalpinioideae</taxon>
        <taxon>mimosoid clade</taxon>
        <taxon>Acacieae</taxon>
        <taxon>Acacia</taxon>
    </lineage>
</organism>
<reference evidence="1" key="1">
    <citation type="submission" date="2023-10" db="EMBL/GenBank/DDBJ databases">
        <title>Chromosome-level genome of the transformable northern wattle, Acacia crassicarpa.</title>
        <authorList>
            <person name="Massaro I."/>
            <person name="Sinha N.R."/>
            <person name="Poethig S."/>
            <person name="Leichty A.R."/>
        </authorList>
    </citation>
    <scope>NUCLEOTIDE SEQUENCE</scope>
    <source>
        <strain evidence="1">Acra3RX</strain>
        <tissue evidence="1">Leaf</tissue>
    </source>
</reference>
<dbReference type="InterPro" id="IPR009902">
    <property type="entry name" value="DUF1442"/>
</dbReference>
<evidence type="ECO:0000313" key="2">
    <source>
        <dbReference type="Proteomes" id="UP001293593"/>
    </source>
</evidence>
<dbReference type="PANTHER" id="PTHR33593:SF3">
    <property type="entry name" value="DUF1442 FAMILY PROTEIN"/>
    <property type="match status" value="1"/>
</dbReference>
<name>A0AAE1N5Q9_9FABA</name>
<dbReference type="Pfam" id="PF07279">
    <property type="entry name" value="DUF1442"/>
    <property type="match status" value="1"/>
</dbReference>
<accession>A0AAE1N5Q9</accession>
<gene>
    <name evidence="1" type="ORF">QN277_000183</name>
</gene>
<keyword evidence="2" id="KW-1185">Reference proteome</keyword>
<protein>
    <submittedName>
        <fullName evidence="1">Uncharacterized protein</fullName>
    </submittedName>
</protein>
<evidence type="ECO:0000313" key="1">
    <source>
        <dbReference type="EMBL" id="KAK4283207.1"/>
    </source>
</evidence>
<proteinExistence type="predicted"/>
<dbReference type="Gene3D" id="3.40.50.150">
    <property type="entry name" value="Vaccinia Virus protein VP39"/>
    <property type="match status" value="1"/>
</dbReference>
<dbReference type="AlphaFoldDB" id="A0AAE1N5Q9"/>
<comment type="caution">
    <text evidence="1">The sequence shown here is derived from an EMBL/GenBank/DDBJ whole genome shotgun (WGS) entry which is preliminary data.</text>
</comment>
<dbReference type="Proteomes" id="UP001293593">
    <property type="component" value="Unassembled WGS sequence"/>
</dbReference>
<dbReference type="PANTHER" id="PTHR33593">
    <property type="entry name" value="DUF1442 FAMILY PROTEIN"/>
    <property type="match status" value="1"/>
</dbReference>
<sequence>MASWSAENATKAYLSAFKMGERSKEPDVTEFISAIAAGNNSQTMVMVASASPFPDSAILLAMLAAAHQTQGRVICIVDGSPDHLNPTEAFLASNIVLSGQVEFLIGQPKELLTSEVACKNADFVVVDCELENHQEIFTAVCVAAAEKKKKKRLVVGYNAMKCKGYGGGTRTQLLPIGKGLLVTRFGDFGGNNNNNNDIGGTKHYCASGSGKFRSRWVVKVDKYTGEEHVFRVRLPHDKAVPGRIINCMY</sequence>
<dbReference type="EMBL" id="JAWXYG010000001">
    <property type="protein sequence ID" value="KAK4283207.1"/>
    <property type="molecule type" value="Genomic_DNA"/>
</dbReference>
<dbReference type="InterPro" id="IPR029063">
    <property type="entry name" value="SAM-dependent_MTases_sf"/>
</dbReference>